<protein>
    <recommendedName>
        <fullName evidence="11 12">DNA ligase</fullName>
        <ecNumber evidence="11 12">6.5.1.2</ecNumber>
    </recommendedName>
    <alternativeName>
        <fullName evidence="11">Polydeoxyribonucleotide synthase [NAD(+)]</fullName>
    </alternativeName>
</protein>
<dbReference type="InterPro" id="IPR036420">
    <property type="entry name" value="BRCT_dom_sf"/>
</dbReference>
<feature type="binding site" evidence="11">
    <location>
        <position position="116"/>
    </location>
    <ligand>
        <name>NAD(+)</name>
        <dbReference type="ChEBI" id="CHEBI:57540"/>
    </ligand>
</feature>
<keyword evidence="6 11" id="KW-0862">Zinc</keyword>
<dbReference type="SMART" id="SM00278">
    <property type="entry name" value="HhH1"/>
    <property type="match status" value="4"/>
</dbReference>
<evidence type="ECO:0000256" key="3">
    <source>
        <dbReference type="ARBA" id="ARBA00022705"/>
    </source>
</evidence>
<evidence type="ECO:0000256" key="6">
    <source>
        <dbReference type="ARBA" id="ARBA00022833"/>
    </source>
</evidence>
<dbReference type="Pfam" id="PF03120">
    <property type="entry name" value="OB_DNA_ligase"/>
    <property type="match status" value="1"/>
</dbReference>
<organism evidence="14 15">
    <name type="scientific">Marinithermus hydrothermalis (strain DSM 14884 / JCM 11576 / T1)</name>
    <dbReference type="NCBI Taxonomy" id="869210"/>
    <lineage>
        <taxon>Bacteria</taxon>
        <taxon>Thermotogati</taxon>
        <taxon>Deinococcota</taxon>
        <taxon>Deinococci</taxon>
        <taxon>Thermales</taxon>
        <taxon>Thermaceae</taxon>
        <taxon>Marinithermus</taxon>
    </lineage>
</organism>
<evidence type="ECO:0000256" key="1">
    <source>
        <dbReference type="ARBA" id="ARBA00004067"/>
    </source>
</evidence>
<feature type="binding site" evidence="11">
    <location>
        <position position="315"/>
    </location>
    <ligand>
        <name>NAD(+)</name>
        <dbReference type="ChEBI" id="CHEBI:57540"/>
    </ligand>
</feature>
<dbReference type="RefSeq" id="WP_013703782.1">
    <property type="nucleotide sequence ID" value="NC_015387.1"/>
</dbReference>
<dbReference type="GO" id="GO:0005829">
    <property type="term" value="C:cytosol"/>
    <property type="evidence" value="ECO:0007669"/>
    <property type="project" value="TreeGrafter"/>
</dbReference>
<feature type="binding site" evidence="11">
    <location>
        <begin position="84"/>
        <end position="85"/>
    </location>
    <ligand>
        <name>NAD(+)</name>
        <dbReference type="ChEBI" id="CHEBI:57540"/>
    </ligand>
</feature>
<feature type="binding site" evidence="11">
    <location>
        <begin position="34"/>
        <end position="38"/>
    </location>
    <ligand>
        <name>NAD(+)</name>
        <dbReference type="ChEBI" id="CHEBI:57540"/>
    </ligand>
</feature>
<evidence type="ECO:0000259" key="13">
    <source>
        <dbReference type="PROSITE" id="PS50172"/>
    </source>
</evidence>
<evidence type="ECO:0000256" key="4">
    <source>
        <dbReference type="ARBA" id="ARBA00022723"/>
    </source>
</evidence>
<dbReference type="CDD" id="cd00114">
    <property type="entry name" value="LIGANc"/>
    <property type="match status" value="1"/>
</dbReference>
<evidence type="ECO:0000256" key="7">
    <source>
        <dbReference type="ARBA" id="ARBA00022842"/>
    </source>
</evidence>
<evidence type="ECO:0000256" key="5">
    <source>
        <dbReference type="ARBA" id="ARBA00022763"/>
    </source>
</evidence>
<dbReference type="HAMAP" id="MF_01588">
    <property type="entry name" value="DNA_ligase_A"/>
    <property type="match status" value="1"/>
</dbReference>
<keyword evidence="2 11" id="KW-0436">Ligase</keyword>
<feature type="binding site" evidence="11">
    <location>
        <position position="430"/>
    </location>
    <ligand>
        <name>Zn(2+)</name>
        <dbReference type="ChEBI" id="CHEBI:29105"/>
    </ligand>
</feature>
<dbReference type="EMBL" id="CP002630">
    <property type="protein sequence ID" value="AEB11734.1"/>
    <property type="molecule type" value="Genomic_DNA"/>
</dbReference>
<feature type="domain" description="BRCT" evidence="13">
    <location>
        <begin position="587"/>
        <end position="665"/>
    </location>
</feature>
<comment type="similarity">
    <text evidence="11">Belongs to the NAD-dependent DNA ligase family. LigA subfamily.</text>
</comment>
<evidence type="ECO:0000313" key="14">
    <source>
        <dbReference type="EMBL" id="AEB11734.1"/>
    </source>
</evidence>
<dbReference type="eggNOG" id="COG0272">
    <property type="taxonomic scope" value="Bacteria"/>
</dbReference>
<dbReference type="InterPro" id="IPR013840">
    <property type="entry name" value="DNAligase_N"/>
</dbReference>
<dbReference type="InterPro" id="IPR001357">
    <property type="entry name" value="BRCT_dom"/>
</dbReference>
<keyword evidence="5 11" id="KW-0227">DNA damage</keyword>
<dbReference type="AlphaFoldDB" id="F2NLB5"/>
<dbReference type="NCBIfam" id="TIGR00575">
    <property type="entry name" value="dnlj"/>
    <property type="match status" value="1"/>
</dbReference>
<dbReference type="Gene3D" id="6.20.10.30">
    <property type="match status" value="1"/>
</dbReference>
<evidence type="ECO:0000256" key="2">
    <source>
        <dbReference type="ARBA" id="ARBA00022598"/>
    </source>
</evidence>
<dbReference type="InterPro" id="IPR041663">
    <property type="entry name" value="DisA/LigA_HHH"/>
</dbReference>
<dbReference type="HOGENOM" id="CLU_007764_2_1_0"/>
<feature type="binding site" evidence="11">
    <location>
        <position position="291"/>
    </location>
    <ligand>
        <name>NAD(+)</name>
        <dbReference type="ChEBI" id="CHEBI:57540"/>
    </ligand>
</feature>
<dbReference type="EC" id="6.5.1.2" evidence="11 12"/>
<comment type="catalytic activity">
    <reaction evidence="10 11 12">
        <text>NAD(+) + (deoxyribonucleotide)n-3'-hydroxyl + 5'-phospho-(deoxyribonucleotide)m = (deoxyribonucleotide)n+m + AMP + beta-nicotinamide D-nucleotide.</text>
        <dbReference type="EC" id="6.5.1.2"/>
    </reaction>
</comment>
<dbReference type="Pfam" id="PF12826">
    <property type="entry name" value="HHH_2"/>
    <property type="match status" value="1"/>
</dbReference>
<dbReference type="PANTHER" id="PTHR23389">
    <property type="entry name" value="CHROMOSOME TRANSMISSION FIDELITY FACTOR 18"/>
    <property type="match status" value="1"/>
</dbReference>
<sequence>MTREEAKKRVLELRQAIRYHNYRYYVLDDPEISDAEYDALMRELKALEARYPDLVTPDSPTQVVGAGMIESSFREIQHPTPLYSLDNAFNLEEVREFEARLERALGRPGPFEYTVEYKIDGLSVNLYYEEGFLVWGATRGNGRTGEEVTQNLLTIPDVPRRLEGAPARLEVRGEVYMPRDTFLKLNQAREEAGLPPFKNPRNAAAGSLRQQDPRVTATRGLRAYFYGIGLGLQETGVETQAELLDYLKRAGFPVEPHARVVRGVEGIETAYQAFLAQRHTVPFEADGVVVKLNNLAWQDELGYTAKSPRWAVAYKFPAEEKKTRVLEVIFQVGRTGRVTPVAVLEPVLLDGTTVSRVSLHNEAYLEELGLMLGDWVLVHKAGGIIPEVLRVLKEERTGTERPLVFPDACPACGHALVLEGKIHRCPNPLCPAQAFERIRHYASRRAMDIQGLGERHIEQMLEKGLIRTPADLYRLTKADLVSLERFGEKSAENLLAQIEASKTRGLERLLFALGIPQVGEALARTLARRFGTLDRLLEATPEELLEVEDVGELTARRIHETLHDPAMLELIEQLRAAGVSFEAKERPRSDALAGLTFVLTGELSRPRAEVKRRLEALGAKVASAVSKKTSYVVAGAGAGSKLQKARELGIPVLDEAGLEALIQQRLGQMSQAGALE</sequence>
<dbReference type="Proteomes" id="UP000007030">
    <property type="component" value="Chromosome"/>
</dbReference>
<dbReference type="PANTHER" id="PTHR23389:SF9">
    <property type="entry name" value="DNA LIGASE"/>
    <property type="match status" value="1"/>
</dbReference>
<keyword evidence="7 11" id="KW-0460">Magnesium</keyword>
<dbReference type="InterPro" id="IPR033136">
    <property type="entry name" value="DNA_ligase_CS"/>
</dbReference>
<dbReference type="Gene3D" id="3.30.470.30">
    <property type="entry name" value="DNA ligase/mRNA capping enzyme"/>
    <property type="match status" value="1"/>
</dbReference>
<dbReference type="Gene3D" id="3.40.50.10190">
    <property type="entry name" value="BRCT domain"/>
    <property type="match status" value="1"/>
</dbReference>
<evidence type="ECO:0000256" key="12">
    <source>
        <dbReference type="RuleBase" id="RU000618"/>
    </source>
</evidence>
<dbReference type="Gene3D" id="2.40.50.140">
    <property type="entry name" value="Nucleic acid-binding proteins"/>
    <property type="match status" value="1"/>
</dbReference>
<feature type="binding site" evidence="11">
    <location>
        <position position="412"/>
    </location>
    <ligand>
        <name>Zn(2+)</name>
        <dbReference type="ChEBI" id="CHEBI:29105"/>
    </ligand>
</feature>
<dbReference type="InterPro" id="IPR018239">
    <property type="entry name" value="DNA_ligase_AS"/>
</dbReference>
<dbReference type="FunFam" id="1.10.150.20:FF:000006">
    <property type="entry name" value="DNA ligase"/>
    <property type="match status" value="1"/>
</dbReference>
<dbReference type="FunFam" id="3.30.470.30:FF:000001">
    <property type="entry name" value="DNA ligase"/>
    <property type="match status" value="1"/>
</dbReference>
<dbReference type="Pfam" id="PF01653">
    <property type="entry name" value="DNA_ligase_aden"/>
    <property type="match status" value="1"/>
</dbReference>
<dbReference type="SMART" id="SM00532">
    <property type="entry name" value="LIGANc"/>
    <property type="match status" value="1"/>
</dbReference>
<keyword evidence="9 11" id="KW-0234">DNA repair</keyword>
<accession>F2NLB5</accession>
<dbReference type="SMART" id="SM00292">
    <property type="entry name" value="BRCT"/>
    <property type="match status" value="1"/>
</dbReference>
<feature type="active site" description="N6-AMP-lysine intermediate" evidence="11">
    <location>
        <position position="118"/>
    </location>
</feature>
<evidence type="ECO:0000256" key="11">
    <source>
        <dbReference type="HAMAP-Rule" id="MF_01588"/>
    </source>
</evidence>
<dbReference type="CDD" id="cd17748">
    <property type="entry name" value="BRCT_DNA_ligase_like"/>
    <property type="match status" value="1"/>
</dbReference>
<dbReference type="SUPFAM" id="SSF50249">
    <property type="entry name" value="Nucleic acid-binding proteins"/>
    <property type="match status" value="1"/>
</dbReference>
<comment type="caution">
    <text evidence="11">Lacks conserved residue(s) required for the propagation of feature annotation.</text>
</comment>
<feature type="binding site" evidence="11">
    <location>
        <position position="174"/>
    </location>
    <ligand>
        <name>NAD(+)</name>
        <dbReference type="ChEBI" id="CHEBI:57540"/>
    </ligand>
</feature>
<dbReference type="InterPro" id="IPR001679">
    <property type="entry name" value="DNA_ligase"/>
</dbReference>
<dbReference type="InterPro" id="IPR013839">
    <property type="entry name" value="DNAligase_adenylation"/>
</dbReference>
<dbReference type="GO" id="GO:0006281">
    <property type="term" value="P:DNA repair"/>
    <property type="evidence" value="ECO:0007669"/>
    <property type="project" value="UniProtKB-KW"/>
</dbReference>
<dbReference type="SUPFAM" id="SSF56091">
    <property type="entry name" value="DNA ligase/mRNA capping enzyme, catalytic domain"/>
    <property type="match status" value="1"/>
</dbReference>
<reference evidence="14 15" key="1">
    <citation type="journal article" date="2012" name="Stand. Genomic Sci.">
        <title>Complete genome sequence of the aerobic, heterotroph Marinithermus hydrothermalis type strain (T1(T)) from a deep-sea hydrothermal vent chimney.</title>
        <authorList>
            <person name="Copeland A."/>
            <person name="Gu W."/>
            <person name="Yasawong M."/>
            <person name="Lapidus A."/>
            <person name="Lucas S."/>
            <person name="Deshpande S."/>
            <person name="Pagani I."/>
            <person name="Tapia R."/>
            <person name="Cheng J.F."/>
            <person name="Goodwin L.A."/>
            <person name="Pitluck S."/>
            <person name="Liolios K."/>
            <person name="Ivanova N."/>
            <person name="Mavromatis K."/>
            <person name="Mikhailova N."/>
            <person name="Pati A."/>
            <person name="Chen A."/>
            <person name="Palaniappan K."/>
            <person name="Land M."/>
            <person name="Pan C."/>
            <person name="Brambilla E.M."/>
            <person name="Rohde M."/>
            <person name="Tindall B.J."/>
            <person name="Sikorski J."/>
            <person name="Goker M."/>
            <person name="Detter J.C."/>
            <person name="Bristow J."/>
            <person name="Eisen J.A."/>
            <person name="Markowitz V."/>
            <person name="Hugenholtz P."/>
            <person name="Kyrpides N.C."/>
            <person name="Klenk H.P."/>
            <person name="Woyke T."/>
        </authorList>
    </citation>
    <scope>NUCLEOTIDE SEQUENCE [LARGE SCALE GENOMIC DNA]</scope>
    <source>
        <strain evidence="15">DSM 14884 / JCM 11576 / T1</strain>
    </source>
</reference>
<dbReference type="PROSITE" id="PS01056">
    <property type="entry name" value="DNA_LIGASE_N2"/>
    <property type="match status" value="1"/>
</dbReference>
<dbReference type="NCBIfam" id="NF005932">
    <property type="entry name" value="PRK07956.1"/>
    <property type="match status" value="1"/>
</dbReference>
<comment type="function">
    <text evidence="1 11">DNA ligase that catalyzes the formation of phosphodiester linkages between 5'-phosphoryl and 3'-hydroxyl groups in double-stranded DNA using NAD as a coenzyme and as the energy source for the reaction. It is essential for DNA replication and repair of damaged DNA.</text>
</comment>
<evidence type="ECO:0000256" key="8">
    <source>
        <dbReference type="ARBA" id="ARBA00023027"/>
    </source>
</evidence>
<feature type="binding site" evidence="11">
    <location>
        <position position="139"/>
    </location>
    <ligand>
        <name>NAD(+)</name>
        <dbReference type="ChEBI" id="CHEBI:57540"/>
    </ligand>
</feature>
<dbReference type="SUPFAM" id="SSF47781">
    <property type="entry name" value="RuvA domain 2-like"/>
    <property type="match status" value="1"/>
</dbReference>
<dbReference type="InterPro" id="IPR010994">
    <property type="entry name" value="RuvA_2-like"/>
</dbReference>
<dbReference type="KEGG" id="mhd:Marky_0991"/>
<dbReference type="InterPro" id="IPR004150">
    <property type="entry name" value="NAD_DNA_ligase_OB"/>
</dbReference>
<keyword evidence="15" id="KW-1185">Reference proteome</keyword>
<comment type="cofactor">
    <cofactor evidence="11">
        <name>Mg(2+)</name>
        <dbReference type="ChEBI" id="CHEBI:18420"/>
    </cofactor>
    <cofactor evidence="11">
        <name>Mn(2+)</name>
        <dbReference type="ChEBI" id="CHEBI:29035"/>
    </cofactor>
</comment>
<dbReference type="FunFam" id="1.10.287.610:FF:000002">
    <property type="entry name" value="DNA ligase"/>
    <property type="match status" value="1"/>
</dbReference>
<dbReference type="FunFam" id="1.10.150.20:FF:000007">
    <property type="entry name" value="DNA ligase"/>
    <property type="match status" value="1"/>
</dbReference>
<dbReference type="PROSITE" id="PS50172">
    <property type="entry name" value="BRCT"/>
    <property type="match status" value="1"/>
</dbReference>
<dbReference type="OrthoDB" id="9759736at2"/>
<evidence type="ECO:0000313" key="15">
    <source>
        <dbReference type="Proteomes" id="UP000007030"/>
    </source>
</evidence>
<keyword evidence="11" id="KW-0464">Manganese</keyword>
<dbReference type="STRING" id="869210.Marky_0991"/>
<dbReference type="InterPro" id="IPR012340">
    <property type="entry name" value="NA-bd_OB-fold"/>
</dbReference>
<gene>
    <name evidence="11" type="primary">ligA</name>
    <name evidence="14" type="ordered locus">Marky_0991</name>
</gene>
<dbReference type="PROSITE" id="PS01055">
    <property type="entry name" value="DNA_LIGASE_N1"/>
    <property type="match status" value="1"/>
</dbReference>
<name>F2NLB5_MARHT</name>
<dbReference type="Gene3D" id="1.10.287.610">
    <property type="entry name" value="Helix hairpin bin"/>
    <property type="match status" value="1"/>
</dbReference>
<dbReference type="Pfam" id="PF00533">
    <property type="entry name" value="BRCT"/>
    <property type="match status" value="1"/>
</dbReference>
<proteinExistence type="inferred from homology"/>
<dbReference type="InterPro" id="IPR003583">
    <property type="entry name" value="Hlx-hairpin-Hlx_DNA-bd_motif"/>
</dbReference>
<evidence type="ECO:0000256" key="9">
    <source>
        <dbReference type="ARBA" id="ARBA00023204"/>
    </source>
</evidence>
<dbReference type="GO" id="GO:0003677">
    <property type="term" value="F:DNA binding"/>
    <property type="evidence" value="ECO:0007669"/>
    <property type="project" value="InterPro"/>
</dbReference>
<evidence type="ECO:0000256" key="10">
    <source>
        <dbReference type="ARBA" id="ARBA00034005"/>
    </source>
</evidence>
<feature type="binding site" evidence="11">
    <location>
        <position position="409"/>
    </location>
    <ligand>
        <name>Zn(2+)</name>
        <dbReference type="ChEBI" id="CHEBI:29105"/>
    </ligand>
</feature>
<dbReference type="GO" id="GO:0006260">
    <property type="term" value="P:DNA replication"/>
    <property type="evidence" value="ECO:0007669"/>
    <property type="project" value="UniProtKB-KW"/>
</dbReference>
<keyword evidence="4 11" id="KW-0479">Metal-binding</keyword>
<keyword evidence="8 11" id="KW-0520">NAD</keyword>
<dbReference type="PIRSF" id="PIRSF001604">
    <property type="entry name" value="LigA"/>
    <property type="match status" value="1"/>
</dbReference>
<dbReference type="GO" id="GO:0003911">
    <property type="term" value="F:DNA ligase (NAD+) activity"/>
    <property type="evidence" value="ECO:0007669"/>
    <property type="project" value="UniProtKB-UniRule"/>
</dbReference>
<dbReference type="GO" id="GO:0046872">
    <property type="term" value="F:metal ion binding"/>
    <property type="evidence" value="ECO:0007669"/>
    <property type="project" value="UniProtKB-KW"/>
</dbReference>
<dbReference type="Gene3D" id="1.10.150.20">
    <property type="entry name" value="5' to 3' exonuclease, C-terminal subdomain"/>
    <property type="match status" value="2"/>
</dbReference>
<keyword evidence="3 11" id="KW-0235">DNA replication</keyword>
<dbReference type="SUPFAM" id="SSF52113">
    <property type="entry name" value="BRCT domain"/>
    <property type="match status" value="1"/>
</dbReference>
<dbReference type="Pfam" id="PF14520">
    <property type="entry name" value="HHH_5"/>
    <property type="match status" value="1"/>
</dbReference>